<protein>
    <submittedName>
        <fullName evidence="2">Uncharacterized protein</fullName>
    </submittedName>
</protein>
<dbReference type="AlphaFoldDB" id="A0A3N4I5F4"/>
<feature type="signal peptide" evidence="1">
    <location>
        <begin position="1"/>
        <end position="20"/>
    </location>
</feature>
<gene>
    <name evidence="2" type="ORF">BJ508DRAFT_327950</name>
</gene>
<dbReference type="Proteomes" id="UP000275078">
    <property type="component" value="Unassembled WGS sequence"/>
</dbReference>
<evidence type="ECO:0000313" key="3">
    <source>
        <dbReference type="Proteomes" id="UP000275078"/>
    </source>
</evidence>
<keyword evidence="3" id="KW-1185">Reference proteome</keyword>
<feature type="chain" id="PRO_5018058632" evidence="1">
    <location>
        <begin position="21"/>
        <end position="90"/>
    </location>
</feature>
<name>A0A3N4I5F4_ASCIM</name>
<evidence type="ECO:0000256" key="1">
    <source>
        <dbReference type="SAM" id="SignalP"/>
    </source>
</evidence>
<sequence length="90" mass="9569">MKLSIALSVLLCAVFATAAALPTPQANYEGPRVPGWNCSQHGPEIERDIYAGCNFFCINAWVHGEEVLNNCLSGCYGARGCSYTAPETGA</sequence>
<dbReference type="EMBL" id="ML119694">
    <property type="protein sequence ID" value="RPA79898.1"/>
    <property type="molecule type" value="Genomic_DNA"/>
</dbReference>
<accession>A0A3N4I5F4</accession>
<keyword evidence="1" id="KW-0732">Signal</keyword>
<evidence type="ECO:0000313" key="2">
    <source>
        <dbReference type="EMBL" id="RPA79898.1"/>
    </source>
</evidence>
<organism evidence="2 3">
    <name type="scientific">Ascobolus immersus RN42</name>
    <dbReference type="NCBI Taxonomy" id="1160509"/>
    <lineage>
        <taxon>Eukaryota</taxon>
        <taxon>Fungi</taxon>
        <taxon>Dikarya</taxon>
        <taxon>Ascomycota</taxon>
        <taxon>Pezizomycotina</taxon>
        <taxon>Pezizomycetes</taxon>
        <taxon>Pezizales</taxon>
        <taxon>Ascobolaceae</taxon>
        <taxon>Ascobolus</taxon>
    </lineage>
</organism>
<proteinExistence type="predicted"/>
<reference evidence="2 3" key="1">
    <citation type="journal article" date="2018" name="Nat. Ecol. Evol.">
        <title>Pezizomycetes genomes reveal the molecular basis of ectomycorrhizal truffle lifestyle.</title>
        <authorList>
            <person name="Murat C."/>
            <person name="Payen T."/>
            <person name="Noel B."/>
            <person name="Kuo A."/>
            <person name="Morin E."/>
            <person name="Chen J."/>
            <person name="Kohler A."/>
            <person name="Krizsan K."/>
            <person name="Balestrini R."/>
            <person name="Da Silva C."/>
            <person name="Montanini B."/>
            <person name="Hainaut M."/>
            <person name="Levati E."/>
            <person name="Barry K.W."/>
            <person name="Belfiori B."/>
            <person name="Cichocki N."/>
            <person name="Clum A."/>
            <person name="Dockter R.B."/>
            <person name="Fauchery L."/>
            <person name="Guy J."/>
            <person name="Iotti M."/>
            <person name="Le Tacon F."/>
            <person name="Lindquist E.A."/>
            <person name="Lipzen A."/>
            <person name="Malagnac F."/>
            <person name="Mello A."/>
            <person name="Molinier V."/>
            <person name="Miyauchi S."/>
            <person name="Poulain J."/>
            <person name="Riccioni C."/>
            <person name="Rubini A."/>
            <person name="Sitrit Y."/>
            <person name="Splivallo R."/>
            <person name="Traeger S."/>
            <person name="Wang M."/>
            <person name="Zifcakova L."/>
            <person name="Wipf D."/>
            <person name="Zambonelli A."/>
            <person name="Paolocci F."/>
            <person name="Nowrousian M."/>
            <person name="Ottonello S."/>
            <person name="Baldrian P."/>
            <person name="Spatafora J.W."/>
            <person name="Henrissat B."/>
            <person name="Nagy L.G."/>
            <person name="Aury J.M."/>
            <person name="Wincker P."/>
            <person name="Grigoriev I.V."/>
            <person name="Bonfante P."/>
            <person name="Martin F.M."/>
        </authorList>
    </citation>
    <scope>NUCLEOTIDE SEQUENCE [LARGE SCALE GENOMIC DNA]</scope>
    <source>
        <strain evidence="2 3">RN42</strain>
    </source>
</reference>